<reference evidence="1" key="1">
    <citation type="submission" date="2022-03" db="EMBL/GenBank/DDBJ databases">
        <authorList>
            <person name="Tunstrom K."/>
        </authorList>
    </citation>
    <scope>NUCLEOTIDE SEQUENCE</scope>
</reference>
<gene>
    <name evidence="1" type="ORF">EEDITHA_LOCUS22257</name>
</gene>
<evidence type="ECO:0000313" key="1">
    <source>
        <dbReference type="EMBL" id="CAH2108309.1"/>
    </source>
</evidence>
<comment type="caution">
    <text evidence="1">The sequence shown here is derived from an EMBL/GenBank/DDBJ whole genome shotgun (WGS) entry which is preliminary data.</text>
</comment>
<name>A0AAU9VAD8_EUPED</name>
<proteinExistence type="predicted"/>
<sequence length="97" mass="11314">MVVPSSSSRCEKVELLMKRNDSFQLHKEIKDMAALHRKRRQTFLTDNMGNIFLDPQLRKKRWDNYVEVMFSDSTRGVMGDYNPTTGPILLVIIIIEV</sequence>
<protein>
    <submittedName>
        <fullName evidence="1">Uncharacterized protein</fullName>
    </submittedName>
</protein>
<dbReference type="AlphaFoldDB" id="A0AAU9VAD8"/>
<keyword evidence="2" id="KW-1185">Reference proteome</keyword>
<dbReference type="Proteomes" id="UP001153954">
    <property type="component" value="Unassembled WGS sequence"/>
</dbReference>
<evidence type="ECO:0000313" key="2">
    <source>
        <dbReference type="Proteomes" id="UP001153954"/>
    </source>
</evidence>
<organism evidence="1 2">
    <name type="scientific">Euphydryas editha</name>
    <name type="common">Edith's checkerspot</name>
    <dbReference type="NCBI Taxonomy" id="104508"/>
    <lineage>
        <taxon>Eukaryota</taxon>
        <taxon>Metazoa</taxon>
        <taxon>Ecdysozoa</taxon>
        <taxon>Arthropoda</taxon>
        <taxon>Hexapoda</taxon>
        <taxon>Insecta</taxon>
        <taxon>Pterygota</taxon>
        <taxon>Neoptera</taxon>
        <taxon>Endopterygota</taxon>
        <taxon>Lepidoptera</taxon>
        <taxon>Glossata</taxon>
        <taxon>Ditrysia</taxon>
        <taxon>Papilionoidea</taxon>
        <taxon>Nymphalidae</taxon>
        <taxon>Nymphalinae</taxon>
        <taxon>Euphydryas</taxon>
    </lineage>
</organism>
<accession>A0AAU9VAD8</accession>
<dbReference type="EMBL" id="CAKOGL010000031">
    <property type="protein sequence ID" value="CAH2108309.1"/>
    <property type="molecule type" value="Genomic_DNA"/>
</dbReference>